<keyword evidence="3 12" id="KW-0645">Protease</keyword>
<evidence type="ECO:0000313" key="17">
    <source>
        <dbReference type="Proteomes" id="UP001470230"/>
    </source>
</evidence>
<dbReference type="InterPro" id="IPR001394">
    <property type="entry name" value="Peptidase_C19_UCH"/>
</dbReference>
<organism evidence="16 17">
    <name type="scientific">Tritrichomonas musculus</name>
    <dbReference type="NCBI Taxonomy" id="1915356"/>
    <lineage>
        <taxon>Eukaryota</taxon>
        <taxon>Metamonada</taxon>
        <taxon>Parabasalia</taxon>
        <taxon>Tritrichomonadida</taxon>
        <taxon>Tritrichomonadidae</taxon>
        <taxon>Tritrichomonas</taxon>
    </lineage>
</organism>
<dbReference type="SUPFAM" id="SSF54001">
    <property type="entry name" value="Cysteine proteinases"/>
    <property type="match status" value="1"/>
</dbReference>
<accession>A0ABR2INE3</accession>
<sequence length="687" mass="77440">MEVGILTPDTRIENEECVYCFNDFDDPEGVNICLKCFTCCCTEHAKQHYKEREHNLFLSRRRITTKSEADPNKLAIGVEGGFDDVKHTFEFELRMFDENGFQVLPEEIVDTEEAQTVIDKIKKAPSASCADMVKSWELKIVECEHVKNLQQPSEKIPPRPCKCSDCDLDKNLWLCLTCGHIGCGRKNFDGSGGNNHAVDHWEQTHHPVVVKLGTISPDGRADLYCYQCDETVTDSKIHDHLAKFSIDVAKSVKTESTTTELNVQINKNWDFDTVTADGKEYETMTGPFSVGLKNLGNTCYMNSILQTLANIQPFVEDFLTKESATARWNEPKRQFNRLFTAMKQGDRQKVSPRILREVVCRDNPQFMSGQQQDACEFFLYLSEYIRVHNPGTSLNLSTFDSIQFNKCANCDAPPSAIQMKDQNILLLVPPRQDPDSPEVTIPIKDLLAQSLVHQNPDIKCDKCKGAGAVAKTYLKNFPDYLFVSVMLDTITNSGMVKKMNINVEFDPENFDISDYKVKPEDEAAATGPTVDENKVAELLNFGFSRAQAVRALENVNSVEEAVDWIVEHPMEQSPNVATVMEMGFSENEAREALEECQGNVALAIEWLFGPRIKKNTGSGAKKTDGNGVYELIAFVQHKGPSALCGHYVANVKRNGKWILYNDEKVAIYPDDVKPQFGKGYLYLFKRK</sequence>
<dbReference type="GO" id="GO:0016787">
    <property type="term" value="F:hydrolase activity"/>
    <property type="evidence" value="ECO:0007669"/>
    <property type="project" value="UniProtKB-KW"/>
</dbReference>
<dbReference type="Pfam" id="PF00443">
    <property type="entry name" value="UCH"/>
    <property type="match status" value="1"/>
</dbReference>
<keyword evidence="10" id="KW-0862">Zinc</keyword>
<reference evidence="16 17" key="1">
    <citation type="submission" date="2024-04" db="EMBL/GenBank/DDBJ databases">
        <title>Tritrichomonas musculus Genome.</title>
        <authorList>
            <person name="Alves-Ferreira E."/>
            <person name="Grigg M."/>
            <person name="Lorenzi H."/>
            <person name="Galac M."/>
        </authorList>
    </citation>
    <scope>NUCLEOTIDE SEQUENCE [LARGE SCALE GENOMIC DNA]</scope>
    <source>
        <strain evidence="16 17">EAF2021</strain>
    </source>
</reference>
<dbReference type="InterPro" id="IPR001607">
    <property type="entry name" value="Znf_UBP"/>
</dbReference>
<dbReference type="InterPro" id="IPR018200">
    <property type="entry name" value="USP_CS"/>
</dbReference>
<dbReference type="SMART" id="SM00290">
    <property type="entry name" value="ZnF_UBP"/>
    <property type="match status" value="2"/>
</dbReference>
<feature type="domain" description="USP" evidence="14">
    <location>
        <begin position="290"/>
        <end position="687"/>
    </location>
</feature>
<evidence type="ECO:0000256" key="5">
    <source>
        <dbReference type="ARBA" id="ARBA00022737"/>
    </source>
</evidence>
<keyword evidence="17" id="KW-1185">Reference proteome</keyword>
<keyword evidence="7 12" id="KW-0833">Ubl conjugation pathway</keyword>
<evidence type="ECO:0000259" key="15">
    <source>
        <dbReference type="PROSITE" id="PS50271"/>
    </source>
</evidence>
<dbReference type="PROSITE" id="PS00972">
    <property type="entry name" value="USP_1"/>
    <property type="match status" value="1"/>
</dbReference>
<dbReference type="InterPro" id="IPR050164">
    <property type="entry name" value="Peptidase_C19"/>
</dbReference>
<evidence type="ECO:0000313" key="16">
    <source>
        <dbReference type="EMBL" id="KAK8866422.1"/>
    </source>
</evidence>
<dbReference type="InterPro" id="IPR013083">
    <property type="entry name" value="Znf_RING/FYVE/PHD"/>
</dbReference>
<dbReference type="InterPro" id="IPR015940">
    <property type="entry name" value="UBA"/>
</dbReference>
<keyword evidence="4" id="KW-0479">Metal-binding</keyword>
<gene>
    <name evidence="16" type="ORF">M9Y10_009384</name>
</gene>
<dbReference type="Pfam" id="PF17807">
    <property type="entry name" value="zf-UBP_var"/>
    <property type="match status" value="1"/>
</dbReference>
<evidence type="ECO:0000256" key="12">
    <source>
        <dbReference type="RuleBase" id="RU366025"/>
    </source>
</evidence>
<evidence type="ECO:0000256" key="11">
    <source>
        <dbReference type="PROSITE-ProRule" id="PRU00502"/>
    </source>
</evidence>
<evidence type="ECO:0000259" key="13">
    <source>
        <dbReference type="PROSITE" id="PS50030"/>
    </source>
</evidence>
<comment type="catalytic activity">
    <reaction evidence="1 12">
        <text>Thiol-dependent hydrolysis of ester, thioester, amide, peptide and isopeptide bonds formed by the C-terminal Gly of ubiquitin (a 76-residue protein attached to proteins as an intracellular targeting signal).</text>
        <dbReference type="EC" id="3.4.19.12"/>
    </reaction>
</comment>
<evidence type="ECO:0000256" key="2">
    <source>
        <dbReference type="ARBA" id="ARBA00009085"/>
    </source>
</evidence>
<dbReference type="CDD" id="cd14291">
    <property type="entry name" value="UBA1_NUB1_like"/>
    <property type="match status" value="1"/>
</dbReference>
<dbReference type="InterPro" id="IPR038765">
    <property type="entry name" value="Papain-like_cys_pep_sf"/>
</dbReference>
<dbReference type="Proteomes" id="UP001470230">
    <property type="component" value="Unassembled WGS sequence"/>
</dbReference>
<dbReference type="PROSITE" id="PS50235">
    <property type="entry name" value="USP_3"/>
    <property type="match status" value="1"/>
</dbReference>
<dbReference type="PROSITE" id="PS00973">
    <property type="entry name" value="USP_2"/>
    <property type="match status" value="1"/>
</dbReference>
<comment type="caution">
    <text evidence="16">The sequence shown here is derived from an EMBL/GenBank/DDBJ whole genome shotgun (WGS) entry which is preliminary data.</text>
</comment>
<keyword evidence="6 11" id="KW-0863">Zinc-finger</keyword>
<evidence type="ECO:0000256" key="3">
    <source>
        <dbReference type="ARBA" id="ARBA00022670"/>
    </source>
</evidence>
<dbReference type="PANTHER" id="PTHR24006:SF664">
    <property type="entry name" value="UBIQUITIN CARBOXYL-TERMINAL HYDROLASE"/>
    <property type="match status" value="1"/>
</dbReference>
<dbReference type="SMART" id="SM00165">
    <property type="entry name" value="UBA"/>
    <property type="match status" value="2"/>
</dbReference>
<evidence type="ECO:0000259" key="14">
    <source>
        <dbReference type="PROSITE" id="PS50235"/>
    </source>
</evidence>
<feature type="domain" description="UBA" evidence="13">
    <location>
        <begin position="529"/>
        <end position="568"/>
    </location>
</feature>
<evidence type="ECO:0000256" key="8">
    <source>
        <dbReference type="ARBA" id="ARBA00022801"/>
    </source>
</evidence>
<dbReference type="Gene3D" id="3.90.70.10">
    <property type="entry name" value="Cysteine proteinases"/>
    <property type="match status" value="1"/>
</dbReference>
<protein>
    <recommendedName>
        <fullName evidence="12">Ubiquitin carboxyl-terminal hydrolase</fullName>
        <ecNumber evidence="12">3.4.19.12</ecNumber>
    </recommendedName>
</protein>
<dbReference type="InterPro" id="IPR016652">
    <property type="entry name" value="Ubiquitinyl_hydrolase"/>
</dbReference>
<dbReference type="PROSITE" id="PS50030">
    <property type="entry name" value="UBA"/>
    <property type="match status" value="2"/>
</dbReference>
<dbReference type="Gene3D" id="3.30.40.10">
    <property type="entry name" value="Zinc/RING finger domain, C3HC4 (zinc finger)"/>
    <property type="match status" value="2"/>
</dbReference>
<evidence type="ECO:0000256" key="7">
    <source>
        <dbReference type="ARBA" id="ARBA00022786"/>
    </source>
</evidence>
<evidence type="ECO:0000256" key="6">
    <source>
        <dbReference type="ARBA" id="ARBA00022771"/>
    </source>
</evidence>
<comment type="similarity">
    <text evidence="2 12">Belongs to the peptidase C19 family.</text>
</comment>
<evidence type="ECO:0000256" key="1">
    <source>
        <dbReference type="ARBA" id="ARBA00000707"/>
    </source>
</evidence>
<dbReference type="SUPFAM" id="SSF46934">
    <property type="entry name" value="UBA-like"/>
    <property type="match status" value="1"/>
</dbReference>
<dbReference type="SUPFAM" id="SSF57850">
    <property type="entry name" value="RING/U-box"/>
    <property type="match status" value="2"/>
</dbReference>
<dbReference type="InterPro" id="IPR041432">
    <property type="entry name" value="UBP13_Znf-UBP_var"/>
</dbReference>
<dbReference type="PIRSF" id="PIRSF016308">
    <property type="entry name" value="UBP"/>
    <property type="match status" value="1"/>
</dbReference>
<evidence type="ECO:0000256" key="9">
    <source>
        <dbReference type="ARBA" id="ARBA00022807"/>
    </source>
</evidence>
<keyword evidence="8 12" id="KW-0378">Hydrolase</keyword>
<dbReference type="Pfam" id="PF00627">
    <property type="entry name" value="UBA"/>
    <property type="match status" value="2"/>
</dbReference>
<proteinExistence type="inferred from homology"/>
<dbReference type="InterPro" id="IPR028889">
    <property type="entry name" value="USP"/>
</dbReference>
<evidence type="ECO:0000256" key="10">
    <source>
        <dbReference type="ARBA" id="ARBA00022833"/>
    </source>
</evidence>
<dbReference type="EC" id="3.4.19.12" evidence="12"/>
<keyword evidence="9 12" id="KW-0788">Thiol protease</keyword>
<evidence type="ECO:0000256" key="4">
    <source>
        <dbReference type="ARBA" id="ARBA00022723"/>
    </source>
</evidence>
<dbReference type="Gene3D" id="1.10.8.10">
    <property type="entry name" value="DNA helicase RuvA subunit, C-terminal domain"/>
    <property type="match status" value="2"/>
</dbReference>
<dbReference type="Pfam" id="PF02148">
    <property type="entry name" value="zf-UBP"/>
    <property type="match status" value="1"/>
</dbReference>
<keyword evidence="5" id="KW-0677">Repeat</keyword>
<dbReference type="InterPro" id="IPR009060">
    <property type="entry name" value="UBA-like_sf"/>
</dbReference>
<dbReference type="EMBL" id="JAPFFF010000015">
    <property type="protein sequence ID" value="KAK8866422.1"/>
    <property type="molecule type" value="Genomic_DNA"/>
</dbReference>
<name>A0ABR2INE3_9EUKA</name>
<feature type="domain" description="UBP-type" evidence="15">
    <location>
        <begin position="141"/>
        <end position="252"/>
    </location>
</feature>
<feature type="domain" description="UBA" evidence="13">
    <location>
        <begin position="569"/>
        <end position="610"/>
    </location>
</feature>
<dbReference type="PANTHER" id="PTHR24006">
    <property type="entry name" value="UBIQUITIN CARBOXYL-TERMINAL HYDROLASE"/>
    <property type="match status" value="1"/>
</dbReference>
<dbReference type="PROSITE" id="PS50271">
    <property type="entry name" value="ZF_UBP"/>
    <property type="match status" value="1"/>
</dbReference>